<keyword evidence="1" id="KW-0472">Membrane</keyword>
<evidence type="ECO:0000313" key="3">
    <source>
        <dbReference type="Proteomes" id="UP001233535"/>
    </source>
</evidence>
<dbReference type="Proteomes" id="UP001233535">
    <property type="component" value="Unassembled WGS sequence"/>
</dbReference>
<comment type="caution">
    <text evidence="2">The sequence shown here is derived from an EMBL/GenBank/DDBJ whole genome shotgun (WGS) entry which is preliminary data.</text>
</comment>
<dbReference type="EMBL" id="JARUHG010000005">
    <property type="protein sequence ID" value="MDR0184090.1"/>
    <property type="molecule type" value="Genomic_DNA"/>
</dbReference>
<feature type="transmembrane region" description="Helical" evidence="1">
    <location>
        <begin position="33"/>
        <end position="53"/>
    </location>
</feature>
<keyword evidence="1" id="KW-0812">Transmembrane</keyword>
<keyword evidence="1" id="KW-1133">Transmembrane helix</keyword>
<name>A0ABU1CGL4_9GAMM</name>
<dbReference type="RefSeq" id="WP_309263226.1">
    <property type="nucleotide sequence ID" value="NZ_JARUHG010000005.1"/>
</dbReference>
<reference evidence="2 3" key="1">
    <citation type="submission" date="2023-04" db="EMBL/GenBank/DDBJ databases">
        <title>Lysobacter sp. strain UC isolated from soil sample.</title>
        <authorList>
            <person name="Choksket S."/>
            <person name="Harshvardhan F."/>
            <person name="Rana R."/>
            <person name="Patil P.B."/>
            <person name="Korpole S."/>
        </authorList>
    </citation>
    <scope>NUCLEOTIDE SEQUENCE [LARGE SCALE GENOMIC DNA]</scope>
    <source>
        <strain evidence="2 3">UC</strain>
    </source>
</reference>
<organism evidence="2 3">
    <name type="scientific">Lysobacter arvi</name>
    <dbReference type="NCBI Taxonomy" id="3038776"/>
    <lineage>
        <taxon>Bacteria</taxon>
        <taxon>Pseudomonadati</taxon>
        <taxon>Pseudomonadota</taxon>
        <taxon>Gammaproteobacteria</taxon>
        <taxon>Lysobacterales</taxon>
        <taxon>Lysobacteraceae</taxon>
        <taxon>Lysobacter</taxon>
    </lineage>
</organism>
<keyword evidence="3" id="KW-1185">Reference proteome</keyword>
<proteinExistence type="predicted"/>
<evidence type="ECO:0000313" key="2">
    <source>
        <dbReference type="EMBL" id="MDR0184090.1"/>
    </source>
</evidence>
<evidence type="ECO:0000256" key="1">
    <source>
        <dbReference type="SAM" id="Phobius"/>
    </source>
</evidence>
<gene>
    <name evidence="2" type="ORF">P8609_14090</name>
</gene>
<sequence length="56" mass="5922">MGLTPPSFPMFFIATLAGGAGLAARLGFLHLPTPFAFVLVAVAFVLLWIACIFRGL</sequence>
<accession>A0ABU1CGL4</accession>
<protein>
    <submittedName>
        <fullName evidence="2">Uncharacterized protein</fullName>
    </submittedName>
</protein>